<dbReference type="AlphaFoldDB" id="E6LII2"/>
<evidence type="ECO:0000259" key="1">
    <source>
        <dbReference type="PROSITE" id="PS51819"/>
    </source>
</evidence>
<dbReference type="Pfam" id="PF14506">
    <property type="entry name" value="CppA_N"/>
    <property type="match status" value="1"/>
</dbReference>
<dbReference type="Pfam" id="PF14507">
    <property type="entry name" value="CppA_C"/>
    <property type="match status" value="1"/>
</dbReference>
<dbReference type="EMBL" id="AEPV01000086">
    <property type="protein sequence ID" value="EFU73057.1"/>
    <property type="molecule type" value="Genomic_DNA"/>
</dbReference>
<evidence type="ECO:0000313" key="3">
    <source>
        <dbReference type="Proteomes" id="UP000010296"/>
    </source>
</evidence>
<feature type="domain" description="VOC" evidence="1">
    <location>
        <begin position="11"/>
        <end position="128"/>
    </location>
</feature>
<dbReference type="InterPro" id="IPR032703">
    <property type="entry name" value="CppA_C"/>
</dbReference>
<dbReference type="GeneID" id="302704880"/>
<proteinExistence type="predicted"/>
<accession>E6LII2</accession>
<sequence length="269" mass="30343">MGQFQLGPSTKLVSLAIRVKDRDKMIAFYRDIIGFSLKSEENALAIMGTDNHPEERLLLEESPRADDHFRKTKKLQHIILQVPSLPELAAIAARLATQESEYQVHVTEATVTVNLKDPEENQWVISYQKEAADQLVDAADLVCDQTDTSIRLTEAIQFVGVALNVLDQNVQQTFLADQLGFELNQQAELHSPTLSFVVTANQVSDPTVALTSDEVIGLEFIKFVLDQNDLLALEKNLLDSDYDFFIDKKKSVLTVYDSVGVEWWFERTN</sequence>
<dbReference type="InterPro" id="IPR037523">
    <property type="entry name" value="VOC_core"/>
</dbReference>
<reference evidence="2 3" key="1">
    <citation type="submission" date="2010-12" db="EMBL/GenBank/DDBJ databases">
        <authorList>
            <person name="Muzny D."/>
            <person name="Qin X."/>
            <person name="Deng J."/>
            <person name="Jiang H."/>
            <person name="Liu Y."/>
            <person name="Qu J."/>
            <person name="Song X.-Z."/>
            <person name="Zhang L."/>
            <person name="Thornton R."/>
            <person name="Coyle M."/>
            <person name="Francisco L."/>
            <person name="Jackson L."/>
            <person name="Javaid M."/>
            <person name="Korchina V."/>
            <person name="Kovar C."/>
            <person name="Mata R."/>
            <person name="Mathew T."/>
            <person name="Ngo R."/>
            <person name="Nguyen L."/>
            <person name="Nguyen N."/>
            <person name="Okwuonu G."/>
            <person name="Ongeri F."/>
            <person name="Pham C."/>
            <person name="Simmons D."/>
            <person name="Wilczek-Boney K."/>
            <person name="Hale W."/>
            <person name="Jakkamsetti A."/>
            <person name="Pham P."/>
            <person name="Ruth R."/>
            <person name="San Lucas F."/>
            <person name="Warren J."/>
            <person name="Zhang J."/>
            <person name="Zhao Z."/>
            <person name="Zhou C."/>
            <person name="Zhu D."/>
            <person name="Lee S."/>
            <person name="Bess C."/>
            <person name="Blankenburg K."/>
            <person name="Forbes L."/>
            <person name="Fu Q."/>
            <person name="Gubbala S."/>
            <person name="Hirani K."/>
            <person name="Jayaseelan J.C."/>
            <person name="Lara F."/>
            <person name="Munidasa M."/>
            <person name="Palculict T."/>
            <person name="Patil S."/>
            <person name="Pu L.-L."/>
            <person name="Saada N."/>
            <person name="Tang L."/>
            <person name="Weissenberger G."/>
            <person name="Zhu Y."/>
            <person name="Hemphill L."/>
            <person name="Shang Y."/>
            <person name="Youmans B."/>
            <person name="Ayvaz T."/>
            <person name="Ross M."/>
            <person name="Santibanez J."/>
            <person name="Aqrawi P."/>
            <person name="Gross S."/>
            <person name="Joshi V."/>
            <person name="Fowler G."/>
            <person name="Nazareth L."/>
            <person name="Reid J."/>
            <person name="Worley K."/>
            <person name="Petrosino J."/>
            <person name="Highlander S."/>
            <person name="Gibbs R."/>
        </authorList>
    </citation>
    <scope>NUCLEOTIDE SEQUENCE [LARGE SCALE GENOMIC DNA]</scope>
    <source>
        <strain evidence="3">DSM 15952 / CCUG 50447 / LMG 22039 / TP 1.5</strain>
    </source>
</reference>
<dbReference type="Gene3D" id="3.10.180.10">
    <property type="entry name" value="2,3-Dihydroxybiphenyl 1,2-Dioxygenase, domain 1"/>
    <property type="match status" value="2"/>
</dbReference>
<dbReference type="HOGENOM" id="CLU_083569_0_0_9"/>
<dbReference type="PANTHER" id="PTHR43279">
    <property type="entry name" value="CATECHOL-2,3-DIOXYGENASE"/>
    <property type="match status" value="1"/>
</dbReference>
<name>E6LII2_ENTI1</name>
<dbReference type="eggNOG" id="COG2514">
    <property type="taxonomic scope" value="Bacteria"/>
</dbReference>
<dbReference type="RefSeq" id="WP_007209183.1">
    <property type="nucleotide sequence ID" value="NZ_GL622241.1"/>
</dbReference>
<dbReference type="Proteomes" id="UP000010296">
    <property type="component" value="Unassembled WGS sequence"/>
</dbReference>
<protein>
    <submittedName>
        <fullName evidence="2">Glyoxalase family protein</fullName>
    </submittedName>
</protein>
<evidence type="ECO:0000313" key="2">
    <source>
        <dbReference type="EMBL" id="EFU73057.1"/>
    </source>
</evidence>
<dbReference type="InterPro" id="IPR032702">
    <property type="entry name" value="CppA_N"/>
</dbReference>
<gene>
    <name evidence="2" type="ORF">HMPREF9088_2172</name>
</gene>
<dbReference type="PROSITE" id="PS51819">
    <property type="entry name" value="VOC"/>
    <property type="match status" value="1"/>
</dbReference>
<dbReference type="SUPFAM" id="SSF54593">
    <property type="entry name" value="Glyoxalase/Bleomycin resistance protein/Dihydroxybiphenyl dioxygenase"/>
    <property type="match status" value="1"/>
</dbReference>
<dbReference type="OrthoDB" id="9792626at2"/>
<keyword evidence="3" id="KW-1185">Reference proteome</keyword>
<organism evidence="2 3">
    <name type="scientific">Enterococcus italicus (strain DSM 15952 / CCUG 50447 / LMG 22039 / TP 1.5)</name>
    <dbReference type="NCBI Taxonomy" id="888064"/>
    <lineage>
        <taxon>Bacteria</taxon>
        <taxon>Bacillati</taxon>
        <taxon>Bacillota</taxon>
        <taxon>Bacilli</taxon>
        <taxon>Lactobacillales</taxon>
        <taxon>Enterococcaceae</taxon>
        <taxon>Enterococcus</taxon>
    </lineage>
</organism>
<dbReference type="PANTHER" id="PTHR43279:SF1">
    <property type="entry name" value="CATECHOL-2,3-DIOXYGENASE"/>
    <property type="match status" value="1"/>
</dbReference>
<comment type="caution">
    <text evidence="2">The sequence shown here is derived from an EMBL/GenBank/DDBJ whole genome shotgun (WGS) entry which is preliminary data.</text>
</comment>
<dbReference type="STRING" id="888064.HMPREF9088_2172"/>
<dbReference type="InterPro" id="IPR029068">
    <property type="entry name" value="Glyas_Bleomycin-R_OHBP_Dase"/>
</dbReference>
<dbReference type="PATRIC" id="fig|888064.11.peg.1925"/>